<feature type="region of interest" description="Disordered" evidence="2">
    <location>
        <begin position="120"/>
        <end position="162"/>
    </location>
</feature>
<feature type="region of interest" description="Disordered" evidence="2">
    <location>
        <begin position="1"/>
        <end position="24"/>
    </location>
</feature>
<proteinExistence type="predicted"/>
<feature type="coiled-coil region" evidence="1">
    <location>
        <begin position="243"/>
        <end position="270"/>
    </location>
</feature>
<dbReference type="Proteomes" id="UP001408356">
    <property type="component" value="Unassembled WGS sequence"/>
</dbReference>
<feature type="compositionally biased region" description="Low complexity" evidence="2">
    <location>
        <begin position="73"/>
        <end position="83"/>
    </location>
</feature>
<comment type="caution">
    <text evidence="3">The sequence shown here is derived from an EMBL/GenBank/DDBJ whole genome shotgun (WGS) entry which is preliminary data.</text>
</comment>
<gene>
    <name evidence="3" type="ORF">SUNI508_06092</name>
</gene>
<sequence>MDNSDANNTGTRHGGLPDFDTTPAINSTRYVRARDSQGLTFAALDHKMADSQDRGDYVYDASETALSAGLDGSSRSTSSYSSSETIDSFDVDAPFPPIRAFVPGKGSRARSNAPFSILSEIQRNNNTTDIPLPKWPSRPHLSESAPSSSSTANQDVDSEHDDSDWHLIDSMRSHWDRISEQRLSVRHVLDAMRRQRSRVDSLRQKKDEADRQLYTAVRKQLFKAGPQAMEQYVIASEKATLVYQDAQATLDQLIDDLDDSELDLEITEKRFYSKLTRGNIPPPFIDTDESDDEESLPPSRASLRGISRDRPEDVHPLFRTMKDAFSDLQLSKEYFHNLAFKKLAMQSVDHNQLGRDASEFLDNFDETQAKAKAEVEHWSVEYERLRDECRARSLIPRSSPFFEDDGLRTLLTEEVSLEEPSSNNTSMLHNIYSILQSNPEHLFRDSFPLTSKGDLRWALSLPTTHPARDILIGDAMQEHAIGTLLHDGRPEDKNDFINRWLLQKLRLSSMEVEVLYSTFSTILKVFDLNRWQRDVLSFWPRDKAVRTPPSVDEAERQTDGTMVPSDKRTEPRSGPPSHVASEPILLRHDRTRGEPALPEILSGPRSESRWQPAESLINITFQMDDGPEGGTGEERATSLGF</sequence>
<evidence type="ECO:0000313" key="3">
    <source>
        <dbReference type="EMBL" id="KAK9421244.1"/>
    </source>
</evidence>
<dbReference type="EMBL" id="JARVKF010000201">
    <property type="protein sequence ID" value="KAK9421244.1"/>
    <property type="molecule type" value="Genomic_DNA"/>
</dbReference>
<feature type="compositionally biased region" description="Polar residues" evidence="2">
    <location>
        <begin position="120"/>
        <end position="129"/>
    </location>
</feature>
<feature type="compositionally biased region" description="Acidic residues" evidence="2">
    <location>
        <begin position="286"/>
        <end position="295"/>
    </location>
</feature>
<keyword evidence="1" id="KW-0175">Coiled coil</keyword>
<feature type="compositionally biased region" description="Basic and acidic residues" evidence="2">
    <location>
        <begin position="632"/>
        <end position="641"/>
    </location>
</feature>
<feature type="compositionally biased region" description="Polar residues" evidence="2">
    <location>
        <begin position="1"/>
        <end position="11"/>
    </location>
</feature>
<protein>
    <submittedName>
        <fullName evidence="3">Uncharacterized protein</fullName>
    </submittedName>
</protein>
<feature type="region of interest" description="Disordered" evidence="2">
    <location>
        <begin position="68"/>
        <end position="88"/>
    </location>
</feature>
<feature type="region of interest" description="Disordered" evidence="2">
    <location>
        <begin position="282"/>
        <end position="306"/>
    </location>
</feature>
<reference evidence="3 4" key="1">
    <citation type="journal article" date="2024" name="J. Plant Pathol.">
        <title>Sequence and assembly of the genome of Seiridium unicorne, isolate CBS 538.82, causal agent of cypress canker disease.</title>
        <authorList>
            <person name="Scali E."/>
            <person name="Rocca G.D."/>
            <person name="Danti R."/>
            <person name="Garbelotto M."/>
            <person name="Barberini S."/>
            <person name="Baroncelli R."/>
            <person name="Emiliani G."/>
        </authorList>
    </citation>
    <scope>NUCLEOTIDE SEQUENCE [LARGE SCALE GENOMIC DNA]</scope>
    <source>
        <strain evidence="3 4">BM-138-508</strain>
    </source>
</reference>
<feature type="compositionally biased region" description="Low complexity" evidence="2">
    <location>
        <begin position="138"/>
        <end position="150"/>
    </location>
</feature>
<accession>A0ABR2V3W4</accession>
<feature type="region of interest" description="Disordered" evidence="2">
    <location>
        <begin position="545"/>
        <end position="610"/>
    </location>
</feature>
<feature type="region of interest" description="Disordered" evidence="2">
    <location>
        <begin position="622"/>
        <end position="641"/>
    </location>
</feature>
<evidence type="ECO:0000256" key="1">
    <source>
        <dbReference type="SAM" id="Coils"/>
    </source>
</evidence>
<evidence type="ECO:0000256" key="2">
    <source>
        <dbReference type="SAM" id="MobiDB-lite"/>
    </source>
</evidence>
<name>A0ABR2V3W4_9PEZI</name>
<organism evidence="3 4">
    <name type="scientific">Seiridium unicorne</name>
    <dbReference type="NCBI Taxonomy" id="138068"/>
    <lineage>
        <taxon>Eukaryota</taxon>
        <taxon>Fungi</taxon>
        <taxon>Dikarya</taxon>
        <taxon>Ascomycota</taxon>
        <taxon>Pezizomycotina</taxon>
        <taxon>Sordariomycetes</taxon>
        <taxon>Xylariomycetidae</taxon>
        <taxon>Amphisphaeriales</taxon>
        <taxon>Sporocadaceae</taxon>
        <taxon>Seiridium</taxon>
    </lineage>
</organism>
<evidence type="ECO:0000313" key="4">
    <source>
        <dbReference type="Proteomes" id="UP001408356"/>
    </source>
</evidence>
<keyword evidence="4" id="KW-1185">Reference proteome</keyword>